<comment type="caution">
    <text evidence="2">The sequence shown here is derived from an EMBL/GenBank/DDBJ whole genome shotgun (WGS) entry which is preliminary data.</text>
</comment>
<organism evidence="2 3">
    <name type="scientific">Gracilibacillus oryzae</name>
    <dbReference type="NCBI Taxonomy" id="1672701"/>
    <lineage>
        <taxon>Bacteria</taxon>
        <taxon>Bacillati</taxon>
        <taxon>Bacillota</taxon>
        <taxon>Bacilli</taxon>
        <taxon>Bacillales</taxon>
        <taxon>Bacillaceae</taxon>
        <taxon>Gracilibacillus</taxon>
    </lineage>
</organism>
<dbReference type="Pfam" id="PF04854">
    <property type="entry name" value="DUF624"/>
    <property type="match status" value="1"/>
</dbReference>
<keyword evidence="1" id="KW-0812">Transmembrane</keyword>
<feature type="transmembrane region" description="Helical" evidence="1">
    <location>
        <begin position="20"/>
        <end position="44"/>
    </location>
</feature>
<reference evidence="2 3" key="1">
    <citation type="submission" date="2019-10" db="EMBL/GenBank/DDBJ databases">
        <title>Gracilibacillus sp. nov. isolated from rice seeds.</title>
        <authorList>
            <person name="He S."/>
        </authorList>
    </citation>
    <scope>NUCLEOTIDE SEQUENCE [LARGE SCALE GENOMIC DNA]</scope>
    <source>
        <strain evidence="2 3">TD8</strain>
    </source>
</reference>
<evidence type="ECO:0000313" key="3">
    <source>
        <dbReference type="Proteomes" id="UP000480246"/>
    </source>
</evidence>
<evidence type="ECO:0000313" key="2">
    <source>
        <dbReference type="EMBL" id="KAB8131752.1"/>
    </source>
</evidence>
<feature type="transmembrane region" description="Helical" evidence="1">
    <location>
        <begin position="74"/>
        <end position="95"/>
    </location>
</feature>
<keyword evidence="1" id="KW-0472">Membrane</keyword>
<dbReference type="OrthoDB" id="2182676at2"/>
<feature type="transmembrane region" description="Helical" evidence="1">
    <location>
        <begin position="101"/>
        <end position="129"/>
    </location>
</feature>
<evidence type="ECO:0000256" key="1">
    <source>
        <dbReference type="SAM" id="Phobius"/>
    </source>
</evidence>
<dbReference type="InterPro" id="IPR006938">
    <property type="entry name" value="DUF624"/>
</dbReference>
<feature type="transmembrane region" description="Helical" evidence="1">
    <location>
        <begin position="141"/>
        <end position="165"/>
    </location>
</feature>
<keyword evidence="1" id="KW-1133">Transmembrane helix</keyword>
<protein>
    <submittedName>
        <fullName evidence="2">YesL family protein</fullName>
    </submittedName>
</protein>
<keyword evidence="3" id="KW-1185">Reference proteome</keyword>
<sequence length="210" mass="24449">MQAVNKALEWIANVAYLNILWILFTLMGAVVLGVFPATAATFMVSKKWISGDSDIPVFQTFWQTFRTSFKNANILGFIISLFGYILYLDFVFITVAPHNYVLLLTIPFLFISLLFFLTVMYVFPVFVYYEMRIIEVFKSSFFIMILNPLKTIIMAFGVFGISFILWHLQPLLFFFSISLLSIALMMPARKAFDRIQQKKEQYDDKKLVEE</sequence>
<dbReference type="EMBL" id="WEID01000065">
    <property type="protein sequence ID" value="KAB8131752.1"/>
    <property type="molecule type" value="Genomic_DNA"/>
</dbReference>
<name>A0A7C8GSF1_9BACI</name>
<feature type="transmembrane region" description="Helical" evidence="1">
    <location>
        <begin position="171"/>
        <end position="188"/>
    </location>
</feature>
<dbReference type="Proteomes" id="UP000480246">
    <property type="component" value="Unassembled WGS sequence"/>
</dbReference>
<accession>A0A7C8GSF1</accession>
<proteinExistence type="predicted"/>
<dbReference type="RefSeq" id="WP_153404071.1">
    <property type="nucleotide sequence ID" value="NZ_ML762432.1"/>
</dbReference>
<gene>
    <name evidence="2" type="ORF">F9U64_12875</name>
</gene>
<dbReference type="AlphaFoldDB" id="A0A7C8GSF1"/>